<evidence type="ECO:0000313" key="2">
    <source>
        <dbReference type="Proteomes" id="UP000499080"/>
    </source>
</evidence>
<proteinExistence type="predicted"/>
<dbReference type="GO" id="GO:0003676">
    <property type="term" value="F:nucleic acid binding"/>
    <property type="evidence" value="ECO:0007669"/>
    <property type="project" value="InterPro"/>
</dbReference>
<evidence type="ECO:0000313" key="1">
    <source>
        <dbReference type="EMBL" id="GBL86540.1"/>
    </source>
</evidence>
<dbReference type="Proteomes" id="UP000499080">
    <property type="component" value="Unassembled WGS sequence"/>
</dbReference>
<dbReference type="Gene3D" id="3.30.420.10">
    <property type="entry name" value="Ribonuclease H-like superfamily/Ribonuclease H"/>
    <property type="match status" value="1"/>
</dbReference>
<dbReference type="OrthoDB" id="6435261at2759"/>
<organism evidence="1 2">
    <name type="scientific">Araneus ventricosus</name>
    <name type="common">Orbweaver spider</name>
    <name type="synonym">Epeira ventricosa</name>
    <dbReference type="NCBI Taxonomy" id="182803"/>
    <lineage>
        <taxon>Eukaryota</taxon>
        <taxon>Metazoa</taxon>
        <taxon>Ecdysozoa</taxon>
        <taxon>Arthropoda</taxon>
        <taxon>Chelicerata</taxon>
        <taxon>Arachnida</taxon>
        <taxon>Araneae</taxon>
        <taxon>Araneomorphae</taxon>
        <taxon>Entelegynae</taxon>
        <taxon>Araneoidea</taxon>
        <taxon>Araneidae</taxon>
        <taxon>Araneus</taxon>
    </lineage>
</organism>
<dbReference type="InterPro" id="IPR036397">
    <property type="entry name" value="RNaseH_sf"/>
</dbReference>
<gene>
    <name evidence="1" type="ORF">AVEN_194798_1</name>
</gene>
<name>A0A4Y2B2Y0_ARAVE</name>
<sequence>MWIGLAGANDLPLLSWPATSAVLTPCYFFLWDILKDKVFVPPLPQDLQELKQRITNVLNTLTWDILSQVWQELDHRVDIFRVTGGVSRNLDNCSLNVNWNYLNKLITMST</sequence>
<dbReference type="PANTHER" id="PTHR47326:SF1">
    <property type="entry name" value="HTH PSQ-TYPE DOMAIN-CONTAINING PROTEIN"/>
    <property type="match status" value="1"/>
</dbReference>
<dbReference type="EMBL" id="BGPR01000049">
    <property type="protein sequence ID" value="GBL86540.1"/>
    <property type="molecule type" value="Genomic_DNA"/>
</dbReference>
<dbReference type="PANTHER" id="PTHR47326">
    <property type="entry name" value="TRANSPOSABLE ELEMENT TC3 TRANSPOSASE-LIKE PROTEIN"/>
    <property type="match status" value="1"/>
</dbReference>
<keyword evidence="2" id="KW-1185">Reference proteome</keyword>
<accession>A0A4Y2B2Y0</accession>
<reference evidence="1 2" key="1">
    <citation type="journal article" date="2019" name="Sci. Rep.">
        <title>Orb-weaving spider Araneus ventricosus genome elucidates the spidroin gene catalogue.</title>
        <authorList>
            <person name="Kono N."/>
            <person name="Nakamura H."/>
            <person name="Ohtoshi R."/>
            <person name="Moran D.A.P."/>
            <person name="Shinohara A."/>
            <person name="Yoshida Y."/>
            <person name="Fujiwara M."/>
            <person name="Mori M."/>
            <person name="Tomita M."/>
            <person name="Arakawa K."/>
        </authorList>
    </citation>
    <scope>NUCLEOTIDE SEQUENCE [LARGE SCALE GENOMIC DNA]</scope>
</reference>
<dbReference type="AlphaFoldDB" id="A0A4Y2B2Y0"/>
<protein>
    <submittedName>
        <fullName evidence="1">Uncharacterized protein</fullName>
    </submittedName>
</protein>
<comment type="caution">
    <text evidence="1">The sequence shown here is derived from an EMBL/GenBank/DDBJ whole genome shotgun (WGS) entry which is preliminary data.</text>
</comment>